<evidence type="ECO:0000259" key="6">
    <source>
        <dbReference type="Pfam" id="PF14759"/>
    </source>
</evidence>
<dbReference type="PANTHER" id="PTHR43557:SF2">
    <property type="entry name" value="RIESKE DOMAIN-CONTAINING PROTEIN-RELATED"/>
    <property type="match status" value="1"/>
</dbReference>
<dbReference type="PRINTS" id="PR00368">
    <property type="entry name" value="FADPNR"/>
</dbReference>
<keyword evidence="2" id="KW-0285">Flavoprotein</keyword>
<dbReference type="SUPFAM" id="SSF55424">
    <property type="entry name" value="FAD/NAD-linked reductases, dimerisation (C-terminal) domain"/>
    <property type="match status" value="1"/>
</dbReference>
<evidence type="ECO:0000313" key="7">
    <source>
        <dbReference type="EMBL" id="MEX0405292.1"/>
    </source>
</evidence>
<evidence type="ECO:0000256" key="4">
    <source>
        <dbReference type="ARBA" id="ARBA00023002"/>
    </source>
</evidence>
<evidence type="ECO:0000313" key="8">
    <source>
        <dbReference type="Proteomes" id="UP001556692"/>
    </source>
</evidence>
<evidence type="ECO:0000259" key="5">
    <source>
        <dbReference type="Pfam" id="PF07992"/>
    </source>
</evidence>
<evidence type="ECO:0000256" key="2">
    <source>
        <dbReference type="ARBA" id="ARBA00022630"/>
    </source>
</evidence>
<dbReference type="Pfam" id="PF14759">
    <property type="entry name" value="Reductase_C"/>
    <property type="match status" value="1"/>
</dbReference>
<dbReference type="InterPro" id="IPR036188">
    <property type="entry name" value="FAD/NAD-bd_sf"/>
</dbReference>
<evidence type="ECO:0000256" key="1">
    <source>
        <dbReference type="ARBA" id="ARBA00001974"/>
    </source>
</evidence>
<comment type="cofactor">
    <cofactor evidence="1">
        <name>FAD</name>
        <dbReference type="ChEBI" id="CHEBI:57692"/>
    </cofactor>
</comment>
<gene>
    <name evidence="7" type="ORF">ABGN05_06410</name>
</gene>
<dbReference type="PANTHER" id="PTHR43557">
    <property type="entry name" value="APOPTOSIS-INDUCING FACTOR 1"/>
    <property type="match status" value="1"/>
</dbReference>
<dbReference type="Pfam" id="PF07992">
    <property type="entry name" value="Pyr_redox_2"/>
    <property type="match status" value="1"/>
</dbReference>
<dbReference type="InterPro" id="IPR023753">
    <property type="entry name" value="FAD/NAD-binding_dom"/>
</dbReference>
<dbReference type="PRINTS" id="PR00411">
    <property type="entry name" value="PNDRDTASEI"/>
</dbReference>
<feature type="domain" description="Reductase C-terminal" evidence="6">
    <location>
        <begin position="320"/>
        <end position="401"/>
    </location>
</feature>
<organism evidence="7 8">
    <name type="scientific">Aquibium pacificus</name>
    <dbReference type="NCBI Taxonomy" id="3153579"/>
    <lineage>
        <taxon>Bacteria</taxon>
        <taxon>Pseudomonadati</taxon>
        <taxon>Pseudomonadota</taxon>
        <taxon>Alphaproteobacteria</taxon>
        <taxon>Hyphomicrobiales</taxon>
        <taxon>Phyllobacteriaceae</taxon>
        <taxon>Aquibium</taxon>
    </lineage>
</organism>
<dbReference type="RefSeq" id="WP_367953194.1">
    <property type="nucleotide sequence ID" value="NZ_JBDPGJ010000002.1"/>
</dbReference>
<dbReference type="Gene3D" id="3.30.390.30">
    <property type="match status" value="1"/>
</dbReference>
<dbReference type="Proteomes" id="UP001556692">
    <property type="component" value="Unassembled WGS sequence"/>
</dbReference>
<keyword evidence="8" id="KW-1185">Reference proteome</keyword>
<evidence type="ECO:0000256" key="3">
    <source>
        <dbReference type="ARBA" id="ARBA00022827"/>
    </source>
</evidence>
<dbReference type="EMBL" id="JBDPGJ010000002">
    <property type="protein sequence ID" value="MEX0405292.1"/>
    <property type="molecule type" value="Genomic_DNA"/>
</dbReference>
<comment type="caution">
    <text evidence="7">The sequence shown here is derived from an EMBL/GenBank/DDBJ whole genome shotgun (WGS) entry which is preliminary data.</text>
</comment>
<sequence length="407" mass="43098">MMLSTIVVAGGGQSGGRMAEALRTEGYTGRILLVGEEPHLPYERPPLSKDVATGSSEEATAALGDEVFWKERRIELELGSAIEAIDTKRKSVSIAGRAAIGYDQLVLATGARPRRLPLFDDPALPITYLRTLTDARWVRERLAPGRRVIIIGAGVIGLEIASSVVKMGGHATVIEAAPGVMGRAATPTVAGWMLRLQRQNGVNFHLNARIEKVDRAADGLVVTLDDDSRIEGDFAVVGIGVVPNDQLAAEGGISVNDGVIVDAQGRTSDPAVWAVGDVARHPVAGQLVRQETWRHADNHPRVVAKAILGGGDRYEEIPGYWSDQFGQRLQVEGSLAGEEVIRNAGDGAAPMAFYLLGGKLVGMAALQNSKGVALARRMIASGSSFSPADLADPSVDLRALLKKQASA</sequence>
<name>A0ABV3SEW1_9HYPH</name>
<accession>A0ABV3SEW1</accession>
<dbReference type="SUPFAM" id="SSF51905">
    <property type="entry name" value="FAD/NAD(P)-binding domain"/>
    <property type="match status" value="1"/>
</dbReference>
<keyword evidence="4" id="KW-0560">Oxidoreductase</keyword>
<keyword evidence="3" id="KW-0274">FAD</keyword>
<proteinExistence type="predicted"/>
<dbReference type="InterPro" id="IPR016156">
    <property type="entry name" value="FAD/NAD-linked_Rdtase_dimer_sf"/>
</dbReference>
<dbReference type="InterPro" id="IPR050446">
    <property type="entry name" value="FAD-oxidoreductase/Apoptosis"/>
</dbReference>
<reference evidence="7 8" key="1">
    <citation type="submission" date="2024-05" db="EMBL/GenBank/DDBJ databases">
        <authorList>
            <person name="Jiang F."/>
        </authorList>
    </citation>
    <scope>NUCLEOTIDE SEQUENCE [LARGE SCALE GENOMIC DNA]</scope>
    <source>
        <strain evidence="7 8">LZ166</strain>
    </source>
</reference>
<dbReference type="InterPro" id="IPR028202">
    <property type="entry name" value="Reductase_C"/>
</dbReference>
<protein>
    <submittedName>
        <fullName evidence="7">FAD-dependent oxidoreductase</fullName>
    </submittedName>
</protein>
<dbReference type="Gene3D" id="3.50.50.60">
    <property type="entry name" value="FAD/NAD(P)-binding domain"/>
    <property type="match status" value="2"/>
</dbReference>
<feature type="domain" description="FAD/NAD(P)-binding" evidence="5">
    <location>
        <begin position="5"/>
        <end position="290"/>
    </location>
</feature>